<dbReference type="Proteomes" id="UP000235392">
    <property type="component" value="Unassembled WGS sequence"/>
</dbReference>
<protein>
    <submittedName>
        <fullName evidence="3">Uncharacterized protein</fullName>
    </submittedName>
</protein>
<proteinExistence type="predicted"/>
<keyword evidence="1" id="KW-0175">Coiled coil</keyword>
<feature type="compositionally biased region" description="Polar residues" evidence="2">
    <location>
        <begin position="92"/>
        <end position="104"/>
    </location>
</feature>
<reference evidence="3 4" key="1">
    <citation type="submission" date="2017-11" db="EMBL/GenBank/DDBJ databases">
        <title>De novo assembly and phasing of dikaryotic genomes from two isolates of Puccinia coronata f. sp. avenae, the causal agent of oat crown rust.</title>
        <authorList>
            <person name="Miller M.E."/>
            <person name="Zhang Y."/>
            <person name="Omidvar V."/>
            <person name="Sperschneider J."/>
            <person name="Schwessinger B."/>
            <person name="Raley C."/>
            <person name="Palmer J.M."/>
            <person name="Garnica D."/>
            <person name="Upadhyaya N."/>
            <person name="Rathjen J."/>
            <person name="Taylor J.M."/>
            <person name="Park R.F."/>
            <person name="Dodds P.N."/>
            <person name="Hirsch C.D."/>
            <person name="Kianian S.F."/>
            <person name="Figueroa M."/>
        </authorList>
    </citation>
    <scope>NUCLEOTIDE SEQUENCE [LARGE SCALE GENOMIC DNA]</scope>
    <source>
        <strain evidence="3">12SD80</strain>
    </source>
</reference>
<evidence type="ECO:0000256" key="1">
    <source>
        <dbReference type="SAM" id="Coils"/>
    </source>
</evidence>
<sequence length="153" mass="16705">MLGSKKTSKAKTSDCVNKPEIQSLPPLAKPPTSEADDLAAQLSRMDSRYRTTLRTCQEAKQLDTLEIQIQEMAEAINSISNAINDLTTKISSAPSKDASASQTPKPDIDSGSPKYSFHVKSFLKDPMQLSQSNPQSCAQFCLSCLTLTQSENY</sequence>
<comment type="caution">
    <text evidence="3">The sequence shown here is derived from an EMBL/GenBank/DDBJ whole genome shotgun (WGS) entry which is preliminary data.</text>
</comment>
<gene>
    <name evidence="3" type="ORF">PCASD_26901</name>
</gene>
<accession>A0A2N5RUS8</accession>
<feature type="region of interest" description="Disordered" evidence="2">
    <location>
        <begin position="1"/>
        <end position="36"/>
    </location>
</feature>
<feature type="coiled-coil region" evidence="1">
    <location>
        <begin position="62"/>
        <end position="89"/>
    </location>
</feature>
<feature type="region of interest" description="Disordered" evidence="2">
    <location>
        <begin position="92"/>
        <end position="112"/>
    </location>
</feature>
<evidence type="ECO:0000256" key="2">
    <source>
        <dbReference type="SAM" id="MobiDB-lite"/>
    </source>
</evidence>
<evidence type="ECO:0000313" key="4">
    <source>
        <dbReference type="Proteomes" id="UP000235392"/>
    </source>
</evidence>
<dbReference type="AlphaFoldDB" id="A0A2N5RUS8"/>
<name>A0A2N5RUS8_9BASI</name>
<dbReference type="EMBL" id="PGCI01001475">
    <property type="protein sequence ID" value="PLW04754.1"/>
    <property type="molecule type" value="Genomic_DNA"/>
</dbReference>
<organism evidence="3 4">
    <name type="scientific">Puccinia coronata f. sp. avenae</name>
    <dbReference type="NCBI Taxonomy" id="200324"/>
    <lineage>
        <taxon>Eukaryota</taxon>
        <taxon>Fungi</taxon>
        <taxon>Dikarya</taxon>
        <taxon>Basidiomycota</taxon>
        <taxon>Pucciniomycotina</taxon>
        <taxon>Pucciniomycetes</taxon>
        <taxon>Pucciniales</taxon>
        <taxon>Pucciniaceae</taxon>
        <taxon>Puccinia</taxon>
    </lineage>
</organism>
<evidence type="ECO:0000313" key="3">
    <source>
        <dbReference type="EMBL" id="PLW04754.1"/>
    </source>
</evidence>